<evidence type="ECO:0000313" key="1">
    <source>
        <dbReference type="EMBL" id="OXM14829.1"/>
    </source>
</evidence>
<organism evidence="1 2">
    <name type="scientific">Paenibacillus herberti</name>
    <dbReference type="NCBI Taxonomy" id="1619309"/>
    <lineage>
        <taxon>Bacteria</taxon>
        <taxon>Bacillati</taxon>
        <taxon>Bacillota</taxon>
        <taxon>Bacilli</taxon>
        <taxon>Bacillales</taxon>
        <taxon>Paenibacillaceae</taxon>
        <taxon>Paenibacillus</taxon>
    </lineage>
</organism>
<proteinExistence type="predicted"/>
<protein>
    <submittedName>
        <fullName evidence="1">Uncharacterized protein</fullName>
    </submittedName>
</protein>
<dbReference type="AlphaFoldDB" id="A0A229NYU7"/>
<dbReference type="Proteomes" id="UP000215145">
    <property type="component" value="Unassembled WGS sequence"/>
</dbReference>
<dbReference type="EMBL" id="NMUQ01000002">
    <property type="protein sequence ID" value="OXM14829.1"/>
    <property type="molecule type" value="Genomic_DNA"/>
</dbReference>
<dbReference type="RefSeq" id="WP_089525646.1">
    <property type="nucleotide sequence ID" value="NZ_NMUQ01000002.1"/>
</dbReference>
<keyword evidence="2" id="KW-1185">Reference proteome</keyword>
<accession>A0A229NYU7</accession>
<evidence type="ECO:0000313" key="2">
    <source>
        <dbReference type="Proteomes" id="UP000215145"/>
    </source>
</evidence>
<name>A0A229NYU7_9BACL</name>
<sequence length="66" mass="8081">MLDYNYLIEKLNEHRENELKKKAYWEWETPSRRDRRLYRAARKQASRGGWLSRAAARLTALMSLRR</sequence>
<comment type="caution">
    <text evidence="1">The sequence shown here is derived from an EMBL/GenBank/DDBJ whole genome shotgun (WGS) entry which is preliminary data.</text>
</comment>
<gene>
    <name evidence="1" type="ORF">CGZ75_18345</name>
</gene>
<reference evidence="1 2" key="1">
    <citation type="submission" date="2017-07" db="EMBL/GenBank/DDBJ databases">
        <title>Paenibacillus herberti R33 genome sequencing and assembly.</title>
        <authorList>
            <person name="Su W."/>
        </authorList>
    </citation>
    <scope>NUCLEOTIDE SEQUENCE [LARGE SCALE GENOMIC DNA]</scope>
    <source>
        <strain evidence="1 2">R33</strain>
    </source>
</reference>